<dbReference type="AlphaFoldDB" id="A0A2P2P7P4"/>
<proteinExistence type="predicted"/>
<reference evidence="1" key="1">
    <citation type="submission" date="2018-02" db="EMBL/GenBank/DDBJ databases">
        <title>Rhizophora mucronata_Transcriptome.</title>
        <authorList>
            <person name="Meera S.P."/>
            <person name="Sreeshan A."/>
            <person name="Augustine A."/>
        </authorList>
    </citation>
    <scope>NUCLEOTIDE SEQUENCE</scope>
    <source>
        <tissue evidence="1">Leaf</tissue>
    </source>
</reference>
<dbReference type="EMBL" id="GGEC01070225">
    <property type="protein sequence ID" value="MBX50709.1"/>
    <property type="molecule type" value="Transcribed_RNA"/>
</dbReference>
<organism evidence="1">
    <name type="scientific">Rhizophora mucronata</name>
    <name type="common">Asiatic mangrove</name>
    <dbReference type="NCBI Taxonomy" id="61149"/>
    <lineage>
        <taxon>Eukaryota</taxon>
        <taxon>Viridiplantae</taxon>
        <taxon>Streptophyta</taxon>
        <taxon>Embryophyta</taxon>
        <taxon>Tracheophyta</taxon>
        <taxon>Spermatophyta</taxon>
        <taxon>Magnoliopsida</taxon>
        <taxon>eudicotyledons</taxon>
        <taxon>Gunneridae</taxon>
        <taxon>Pentapetalae</taxon>
        <taxon>rosids</taxon>
        <taxon>fabids</taxon>
        <taxon>Malpighiales</taxon>
        <taxon>Rhizophoraceae</taxon>
        <taxon>Rhizophora</taxon>
    </lineage>
</organism>
<name>A0A2P2P7P4_RHIMU</name>
<accession>A0A2P2P7P4</accession>
<protein>
    <submittedName>
        <fullName evidence="1">Uncharacterized protein</fullName>
    </submittedName>
</protein>
<evidence type="ECO:0000313" key="1">
    <source>
        <dbReference type="EMBL" id="MBX50709.1"/>
    </source>
</evidence>
<sequence>MECVCSTKFAATSEINNGLQCKGETMHLTRWVFLGAYA</sequence>